<feature type="transmembrane region" description="Helical" evidence="2">
    <location>
        <begin position="98"/>
        <end position="120"/>
    </location>
</feature>
<evidence type="ECO:0000259" key="3">
    <source>
        <dbReference type="Pfam" id="PF02698"/>
    </source>
</evidence>
<evidence type="ECO:0000256" key="1">
    <source>
        <dbReference type="SAM" id="MobiDB-lite"/>
    </source>
</evidence>
<dbReference type="InterPro" id="IPR051599">
    <property type="entry name" value="Cell_Envelope_Assoc"/>
</dbReference>
<dbReference type="Pfam" id="PF02698">
    <property type="entry name" value="DUF218"/>
    <property type="match status" value="1"/>
</dbReference>
<organism evidence="4 5">
    <name type="scientific">Marilutibacter maris</name>
    <dbReference type="NCBI Taxonomy" id="1605891"/>
    <lineage>
        <taxon>Bacteria</taxon>
        <taxon>Pseudomonadati</taxon>
        <taxon>Pseudomonadota</taxon>
        <taxon>Gammaproteobacteria</taxon>
        <taxon>Lysobacterales</taxon>
        <taxon>Lysobacteraceae</taxon>
        <taxon>Marilutibacter</taxon>
    </lineage>
</organism>
<dbReference type="InterPro" id="IPR014729">
    <property type="entry name" value="Rossmann-like_a/b/a_fold"/>
</dbReference>
<protein>
    <submittedName>
        <fullName evidence="4">YdcF family protein</fullName>
    </submittedName>
</protein>
<proteinExistence type="predicted"/>
<dbReference type="PANTHER" id="PTHR30336">
    <property type="entry name" value="INNER MEMBRANE PROTEIN, PROBABLE PERMEASE"/>
    <property type="match status" value="1"/>
</dbReference>
<dbReference type="EMBL" id="VICD02000125">
    <property type="protein sequence ID" value="KAB8191370.1"/>
    <property type="molecule type" value="Genomic_DNA"/>
</dbReference>
<reference evidence="4 5" key="1">
    <citation type="submission" date="2019-10" db="EMBL/GenBank/DDBJ databases">
        <title>Lysobacter alkalisoli sp. nov., isolated from saline-alkaline soil.</title>
        <authorList>
            <person name="Sun J.-Q."/>
        </authorList>
    </citation>
    <scope>NUCLEOTIDE SEQUENCE [LARGE SCALE GENOMIC DNA]</scope>
    <source>
        <strain evidence="4 5">KCTC 42381</strain>
    </source>
</reference>
<evidence type="ECO:0000313" key="5">
    <source>
        <dbReference type="Proteomes" id="UP000320431"/>
    </source>
</evidence>
<dbReference type="GO" id="GO:0005886">
    <property type="term" value="C:plasma membrane"/>
    <property type="evidence" value="ECO:0007669"/>
    <property type="project" value="TreeGrafter"/>
</dbReference>
<name>A0A508AS24_9GAMM</name>
<feature type="region of interest" description="Disordered" evidence="1">
    <location>
        <begin position="1"/>
        <end position="87"/>
    </location>
</feature>
<feature type="domain" description="DUF218" evidence="3">
    <location>
        <begin position="141"/>
        <end position="272"/>
    </location>
</feature>
<evidence type="ECO:0000313" key="4">
    <source>
        <dbReference type="EMBL" id="KAB8191370.1"/>
    </source>
</evidence>
<feature type="compositionally biased region" description="Pro residues" evidence="1">
    <location>
        <begin position="58"/>
        <end position="81"/>
    </location>
</feature>
<accession>A0A508AS24</accession>
<evidence type="ECO:0000256" key="2">
    <source>
        <dbReference type="SAM" id="Phobius"/>
    </source>
</evidence>
<keyword evidence="2" id="KW-1133">Transmembrane helix</keyword>
<keyword evidence="2" id="KW-0812">Transmembrane</keyword>
<dbReference type="PANTHER" id="PTHR30336:SF20">
    <property type="entry name" value="DUF218 DOMAIN-CONTAINING PROTEIN"/>
    <property type="match status" value="1"/>
</dbReference>
<dbReference type="InterPro" id="IPR003848">
    <property type="entry name" value="DUF218"/>
</dbReference>
<dbReference type="AlphaFoldDB" id="A0A508AS24"/>
<gene>
    <name evidence="4" type="ORF">FKV24_007900</name>
</gene>
<sequence>MGWGGRCKGRYGKQVSREYSQHPPRQGLNDTPRVSRGARLYPERPPLAAAQPGAGSTAPPPAIPLPMPTAPPPVRNPPAPPRDSRGAHRRRLLADPDVLHGLAVAAVAMLASGGLLYLVYLVHVWRTARRAPVSAPDGRMVLVFGKHAPGGRPDADFQARLDRAMALWREGAREFVLLGGGASGQPSEAALARAGLRARGMPADAVLRLEDRSRDTLQNLRNARALLDAEGGGEAAHRVVLLSSRYHLARCLWFARRMGFDARPCAAEAHLPAAPGTAWRLAGEAAYVALVDLGTRWARLIGSRRLLARTQ</sequence>
<dbReference type="Gene3D" id="3.40.50.620">
    <property type="entry name" value="HUPs"/>
    <property type="match status" value="1"/>
</dbReference>
<comment type="caution">
    <text evidence="4">The sequence shown here is derived from an EMBL/GenBank/DDBJ whole genome shotgun (WGS) entry which is preliminary data.</text>
</comment>
<keyword evidence="2" id="KW-0472">Membrane</keyword>
<dbReference type="Proteomes" id="UP000320431">
    <property type="component" value="Unassembled WGS sequence"/>
</dbReference>
<dbReference type="CDD" id="cd06259">
    <property type="entry name" value="YdcF-like"/>
    <property type="match status" value="1"/>
</dbReference>